<evidence type="ECO:0000313" key="2">
    <source>
        <dbReference type="EMBL" id="KAK0726696.1"/>
    </source>
</evidence>
<organism evidence="2 3">
    <name type="scientific">Lasiosphaeria miniovina</name>
    <dbReference type="NCBI Taxonomy" id="1954250"/>
    <lineage>
        <taxon>Eukaryota</taxon>
        <taxon>Fungi</taxon>
        <taxon>Dikarya</taxon>
        <taxon>Ascomycota</taxon>
        <taxon>Pezizomycotina</taxon>
        <taxon>Sordariomycetes</taxon>
        <taxon>Sordariomycetidae</taxon>
        <taxon>Sordariales</taxon>
        <taxon>Lasiosphaeriaceae</taxon>
        <taxon>Lasiosphaeria</taxon>
    </lineage>
</organism>
<keyword evidence="3" id="KW-1185">Reference proteome</keyword>
<dbReference type="GeneID" id="85316504"/>
<proteinExistence type="predicted"/>
<sequence length="162" mass="17736">MHLPSSIAALAAASLPLAFPSTVAGWTSGHVYGFWTLRLYETSSPSGYTKSSITAEYWAPSGVSGGIVYCADVHIPAYGDNPGDHHTPCNDTTFSCRSLRRDLWTDTYLYEIRQTFDLDGKRAPLVGSKNLTMQRDKVTGWTFQADVTVDAELADEEASTVY</sequence>
<dbReference type="EMBL" id="JAUIRO010000002">
    <property type="protein sequence ID" value="KAK0726696.1"/>
    <property type="molecule type" value="Genomic_DNA"/>
</dbReference>
<feature type="signal peptide" evidence="1">
    <location>
        <begin position="1"/>
        <end position="25"/>
    </location>
</feature>
<evidence type="ECO:0000313" key="3">
    <source>
        <dbReference type="Proteomes" id="UP001172101"/>
    </source>
</evidence>
<dbReference type="Proteomes" id="UP001172101">
    <property type="component" value="Unassembled WGS sequence"/>
</dbReference>
<keyword evidence="1" id="KW-0732">Signal</keyword>
<name>A0AA40E7B8_9PEZI</name>
<protein>
    <submittedName>
        <fullName evidence="2">Uncharacterized protein</fullName>
    </submittedName>
</protein>
<dbReference type="AlphaFoldDB" id="A0AA40E7B8"/>
<accession>A0AA40E7B8</accession>
<comment type="caution">
    <text evidence="2">The sequence shown here is derived from an EMBL/GenBank/DDBJ whole genome shotgun (WGS) entry which is preliminary data.</text>
</comment>
<gene>
    <name evidence="2" type="ORF">B0T26DRAFT_101070</name>
</gene>
<reference evidence="2" key="1">
    <citation type="submission" date="2023-06" db="EMBL/GenBank/DDBJ databases">
        <title>Genome-scale phylogeny and comparative genomics of the fungal order Sordariales.</title>
        <authorList>
            <consortium name="Lawrence Berkeley National Laboratory"/>
            <person name="Hensen N."/>
            <person name="Bonometti L."/>
            <person name="Westerberg I."/>
            <person name="Brannstrom I.O."/>
            <person name="Guillou S."/>
            <person name="Cros-Aarteil S."/>
            <person name="Calhoun S."/>
            <person name="Haridas S."/>
            <person name="Kuo A."/>
            <person name="Mondo S."/>
            <person name="Pangilinan J."/>
            <person name="Riley R."/>
            <person name="LaButti K."/>
            <person name="Andreopoulos B."/>
            <person name="Lipzen A."/>
            <person name="Chen C."/>
            <person name="Yanf M."/>
            <person name="Daum C."/>
            <person name="Ng V."/>
            <person name="Clum A."/>
            <person name="Steindorff A."/>
            <person name="Ohm R."/>
            <person name="Martin F."/>
            <person name="Silar P."/>
            <person name="Natvig D."/>
            <person name="Lalanne C."/>
            <person name="Gautier V."/>
            <person name="Ament-velasquez S.L."/>
            <person name="Kruys A."/>
            <person name="Hutchinson M.I."/>
            <person name="Powell A.J."/>
            <person name="Barry K."/>
            <person name="Miller A.N."/>
            <person name="Grigoriev I.V."/>
            <person name="Debuchy R."/>
            <person name="Gladieux P."/>
            <person name="Thoren M.H."/>
            <person name="Johannesson H."/>
        </authorList>
    </citation>
    <scope>NUCLEOTIDE SEQUENCE</scope>
    <source>
        <strain evidence="2">SMH2392-1A</strain>
    </source>
</reference>
<feature type="chain" id="PRO_5041248888" evidence="1">
    <location>
        <begin position="26"/>
        <end position="162"/>
    </location>
</feature>
<dbReference type="RefSeq" id="XP_060299552.1">
    <property type="nucleotide sequence ID" value="XM_060433233.1"/>
</dbReference>
<evidence type="ECO:0000256" key="1">
    <source>
        <dbReference type="SAM" id="SignalP"/>
    </source>
</evidence>